<dbReference type="InterPro" id="IPR020568">
    <property type="entry name" value="Ribosomal_Su5_D2-typ_SF"/>
</dbReference>
<dbReference type="SUPFAM" id="SSF54211">
    <property type="entry name" value="Ribosomal protein S5 domain 2-like"/>
    <property type="match status" value="1"/>
</dbReference>
<evidence type="ECO:0000256" key="2">
    <source>
        <dbReference type="ARBA" id="ARBA00022741"/>
    </source>
</evidence>
<dbReference type="InterPro" id="IPR036890">
    <property type="entry name" value="HATPase_C_sf"/>
</dbReference>
<feature type="binding site" evidence="5">
    <location>
        <position position="45"/>
    </location>
    <ligand>
        <name>ATP</name>
        <dbReference type="ChEBI" id="CHEBI:30616"/>
    </ligand>
</feature>
<feature type="binding site" evidence="5">
    <location>
        <position position="177"/>
    </location>
    <ligand>
        <name>ATP</name>
        <dbReference type="ChEBI" id="CHEBI:30616"/>
    </ligand>
</feature>
<name>A0A1H2ZMR7_9PSEU</name>
<dbReference type="AlphaFoldDB" id="A0A1H2ZMR7"/>
<proteinExistence type="inferred from homology"/>
<organism evidence="6 7">
    <name type="scientific">Saccharopolyspora shandongensis</name>
    <dbReference type="NCBI Taxonomy" id="418495"/>
    <lineage>
        <taxon>Bacteria</taxon>
        <taxon>Bacillati</taxon>
        <taxon>Actinomycetota</taxon>
        <taxon>Actinomycetes</taxon>
        <taxon>Pseudonocardiales</taxon>
        <taxon>Pseudonocardiaceae</taxon>
        <taxon>Saccharopolyspora</taxon>
    </lineage>
</organism>
<evidence type="ECO:0000313" key="6">
    <source>
        <dbReference type="EMBL" id="SDX18655.1"/>
    </source>
</evidence>
<evidence type="ECO:0000313" key="7">
    <source>
        <dbReference type="Proteomes" id="UP000199529"/>
    </source>
</evidence>
<dbReference type="PRINTS" id="PR00775">
    <property type="entry name" value="HEATSHOCK90"/>
</dbReference>
<dbReference type="Proteomes" id="UP000199529">
    <property type="component" value="Unassembled WGS sequence"/>
</dbReference>
<dbReference type="Gene3D" id="3.30.230.80">
    <property type="match status" value="1"/>
</dbReference>
<dbReference type="GO" id="GO:0051082">
    <property type="term" value="F:unfolded protein binding"/>
    <property type="evidence" value="ECO:0007669"/>
    <property type="project" value="InterPro"/>
</dbReference>
<sequence>MSTTAPEPGNPAEQVPARPFQVDLRGVVDLLSRHIYASPQVFLRELLQNGRDAIEARRLLDPAAPEGRMRIKPAAAGRPDFTFSDNGIGLTAAEATDLLATVGRSSKRDEVLNLRREDYLGQFGIGLLSCFMVSDHITVLSRSARGGRAIEWVGHAEGTFHVRELPEDQTDALPTGTTVRLTPRPDEAEMLSANRVRALATRFGQYLPHAVEVAAPDGTRDTITRAPVFLDPHAHPEQVLELGTEIVGAKPLAAFPVEAPGTGTRGVAFVLPYAPPPGGNQANRVYLGRMLLSERVDDLLPDWGFFVRCVLDTTGLKPTASRESFVGGDDLEHTRTELGAQLRRWLLGTARTDPHLFGQVMGVHQQGMKALAVHDADLARILFSWLTVETSAGTMKVTDYTALTPRVRYTETVDEFRQIAAVIPADAPIVNAGYAFDADLLRQLVELTPGLTLERVNVTAELDNLNPPPLADRQSVVALEDRATAVLADSGAEAAVRMFAPADLPALYVADPEVLRHIERSKATDVAPTLWAGLVSEADAFMAKHAAVRGADATARLCLNWSNPLVRQLADVRDEAVFSRSVRLVYLQAMLAGHRPLSARDRRLLTTTMTDLVHLSIGFESDLA</sequence>
<dbReference type="STRING" id="418495.SAMN05216215_1008116"/>
<keyword evidence="2 5" id="KW-0547">Nucleotide-binding</keyword>
<gene>
    <name evidence="6" type="ORF">SAMN05216215_1008116</name>
</gene>
<dbReference type="GO" id="GO:0005524">
    <property type="term" value="F:ATP binding"/>
    <property type="evidence" value="ECO:0007669"/>
    <property type="project" value="UniProtKB-KW"/>
</dbReference>
<protein>
    <submittedName>
        <fullName evidence="6">Molecular chaperone HtpG</fullName>
    </submittedName>
</protein>
<dbReference type="PIRSF" id="PIRSF002583">
    <property type="entry name" value="Hsp90"/>
    <property type="match status" value="1"/>
</dbReference>
<dbReference type="GO" id="GO:0016887">
    <property type="term" value="F:ATP hydrolysis activity"/>
    <property type="evidence" value="ECO:0007669"/>
    <property type="project" value="InterPro"/>
</dbReference>
<reference evidence="7" key="1">
    <citation type="submission" date="2016-10" db="EMBL/GenBank/DDBJ databases">
        <authorList>
            <person name="Varghese N."/>
            <person name="Submissions S."/>
        </authorList>
    </citation>
    <scope>NUCLEOTIDE SEQUENCE [LARGE SCALE GENOMIC DNA]</scope>
    <source>
        <strain evidence="7">CGMCC 4.3530</strain>
    </source>
</reference>
<evidence type="ECO:0000256" key="4">
    <source>
        <dbReference type="ARBA" id="ARBA00023186"/>
    </source>
</evidence>
<evidence type="ECO:0000256" key="3">
    <source>
        <dbReference type="ARBA" id="ARBA00022840"/>
    </source>
</evidence>
<dbReference type="RefSeq" id="WP_093264635.1">
    <property type="nucleotide sequence ID" value="NZ_FNOK01000008.1"/>
</dbReference>
<keyword evidence="3 5" id="KW-0067">ATP-binding</keyword>
<keyword evidence="4" id="KW-0143">Chaperone</keyword>
<feature type="binding site" evidence="5">
    <location>
        <position position="49"/>
    </location>
    <ligand>
        <name>ATP</name>
        <dbReference type="ChEBI" id="CHEBI:30616"/>
    </ligand>
</feature>
<dbReference type="Gene3D" id="3.30.565.10">
    <property type="entry name" value="Histidine kinase-like ATPase, C-terminal domain"/>
    <property type="match status" value="1"/>
</dbReference>
<dbReference type="EMBL" id="FNOK01000008">
    <property type="protein sequence ID" value="SDX18655.1"/>
    <property type="molecule type" value="Genomic_DNA"/>
</dbReference>
<evidence type="ECO:0000256" key="5">
    <source>
        <dbReference type="PIRSR" id="PIRSR002583-1"/>
    </source>
</evidence>
<keyword evidence="7" id="KW-1185">Reference proteome</keyword>
<dbReference type="SUPFAM" id="SSF55874">
    <property type="entry name" value="ATPase domain of HSP90 chaperone/DNA topoisomerase II/histidine kinase"/>
    <property type="match status" value="1"/>
</dbReference>
<dbReference type="PANTHER" id="PTHR11528">
    <property type="entry name" value="HEAT SHOCK PROTEIN 90 FAMILY MEMBER"/>
    <property type="match status" value="1"/>
</dbReference>
<dbReference type="NCBIfam" id="NF010683">
    <property type="entry name" value="PRK14083.1"/>
    <property type="match status" value="1"/>
</dbReference>
<comment type="similarity">
    <text evidence="1">Belongs to the heat shock protein 90 family.</text>
</comment>
<evidence type="ECO:0000256" key="1">
    <source>
        <dbReference type="ARBA" id="ARBA00008239"/>
    </source>
</evidence>
<dbReference type="InterPro" id="IPR020575">
    <property type="entry name" value="Hsp90_N"/>
</dbReference>
<dbReference type="InterPro" id="IPR001404">
    <property type="entry name" value="Hsp90_fam"/>
</dbReference>
<feature type="binding site" evidence="5">
    <location>
        <position position="85"/>
    </location>
    <ligand>
        <name>ATP</name>
        <dbReference type="ChEBI" id="CHEBI:30616"/>
    </ligand>
</feature>
<dbReference type="OrthoDB" id="9802640at2"/>
<accession>A0A1H2ZMR7</accession>
<dbReference type="GO" id="GO:0140662">
    <property type="term" value="F:ATP-dependent protein folding chaperone"/>
    <property type="evidence" value="ECO:0007669"/>
    <property type="project" value="InterPro"/>
</dbReference>